<keyword evidence="8 11" id="KW-1015">Disulfide bond</keyword>
<dbReference type="FunCoup" id="A0A6I8P6S9">
    <property type="interactions" value="521"/>
</dbReference>
<evidence type="ECO:0000256" key="2">
    <source>
        <dbReference type="ARBA" id="ARBA00006740"/>
    </source>
</evidence>
<sequence>MKKQLCFTLLAFCAYQANMTSTDIALRRLASEALIMLQTHQTLLLGNGTLKISTPHQNDNLLCIEEIFQGIGTLKNHTTKGHLGTEAFFHGLSSLRDHISIEEKKCRGPRRNVGDFLKHLQIFLQQIKTDGIGRKCDSCKAAETEEAEKA</sequence>
<dbReference type="GeneID" id="103165905"/>
<dbReference type="GO" id="GO:0006955">
    <property type="term" value="P:immune response"/>
    <property type="evidence" value="ECO:0007669"/>
    <property type="project" value="UniProtKB-UniRule"/>
</dbReference>
<keyword evidence="6 11" id="KW-0732">Signal</keyword>
<evidence type="ECO:0000256" key="4">
    <source>
        <dbReference type="ARBA" id="ARBA00022514"/>
    </source>
</evidence>
<dbReference type="GO" id="GO:0005125">
    <property type="term" value="F:cytokine activity"/>
    <property type="evidence" value="ECO:0000318"/>
    <property type="project" value="GO_Central"/>
</dbReference>
<evidence type="ECO:0000256" key="8">
    <source>
        <dbReference type="ARBA" id="ARBA00023157"/>
    </source>
</evidence>
<dbReference type="CTD" id="3567"/>
<evidence type="ECO:0000256" key="5">
    <source>
        <dbReference type="ARBA" id="ARBA00022525"/>
    </source>
</evidence>
<dbReference type="Gene3D" id="1.20.1250.10">
    <property type="match status" value="1"/>
</dbReference>
<dbReference type="InParanoid" id="A0A6I8P6S9"/>
<proteinExistence type="inferred from homology"/>
<evidence type="ECO:0000256" key="9">
    <source>
        <dbReference type="ARBA" id="ARBA00023180"/>
    </source>
</evidence>
<evidence type="ECO:0000256" key="11">
    <source>
        <dbReference type="RuleBase" id="RU363136"/>
    </source>
</evidence>
<reference evidence="12" key="3">
    <citation type="submission" date="2025-09" db="UniProtKB">
        <authorList>
            <consortium name="Ensembl"/>
        </authorList>
    </citation>
    <scope>IDENTIFICATION</scope>
    <source>
        <strain evidence="12">Glennie</strain>
    </source>
</reference>
<feature type="chain" id="PRO_5026371870" description="Interleukin-5" evidence="11">
    <location>
        <begin position="20"/>
        <end position="150"/>
    </location>
</feature>
<keyword evidence="4 11" id="KW-0202">Cytokine</keyword>
<dbReference type="Ensembl" id="ENSOANT00000048156.1">
    <property type="protein sequence ID" value="ENSOANP00000049846.1"/>
    <property type="gene ID" value="ENSOANG00000040098.1"/>
</dbReference>
<organism evidence="12 13">
    <name type="scientific">Ornithorhynchus anatinus</name>
    <name type="common">Duckbill platypus</name>
    <dbReference type="NCBI Taxonomy" id="9258"/>
    <lineage>
        <taxon>Eukaryota</taxon>
        <taxon>Metazoa</taxon>
        <taxon>Chordata</taxon>
        <taxon>Craniata</taxon>
        <taxon>Vertebrata</taxon>
        <taxon>Euteleostomi</taxon>
        <taxon>Mammalia</taxon>
        <taxon>Monotremata</taxon>
        <taxon>Ornithorhynchidae</taxon>
        <taxon>Ornithorhynchus</taxon>
    </lineage>
</organism>
<dbReference type="KEGG" id="oaa:103165905"/>
<protein>
    <recommendedName>
        <fullName evidence="3 11">Interleukin-5</fullName>
    </recommendedName>
    <alternativeName>
        <fullName evidence="11">Eosinophil differentiation factor</fullName>
    </alternativeName>
</protein>
<comment type="subunit">
    <text evidence="10">Homodimer; disulfide-linked. Interacts with IL5RA. Interacts with CSF2RB.</text>
</comment>
<keyword evidence="5 11" id="KW-0964">Secreted</keyword>
<dbReference type="Bgee" id="ENSOANG00000040098">
    <property type="expression patterns" value="Expressed in ovary"/>
</dbReference>
<dbReference type="OMA" id="VPTHKNH"/>
<evidence type="ECO:0000313" key="13">
    <source>
        <dbReference type="Proteomes" id="UP000002279"/>
    </source>
</evidence>
<evidence type="ECO:0000256" key="7">
    <source>
        <dbReference type="ARBA" id="ARBA00023030"/>
    </source>
</evidence>
<keyword evidence="9 11" id="KW-0325">Glycoprotein</keyword>
<evidence type="ECO:0000256" key="1">
    <source>
        <dbReference type="ARBA" id="ARBA00004613"/>
    </source>
</evidence>
<accession>A0A6I8P6S9</accession>
<dbReference type="GO" id="GO:0005137">
    <property type="term" value="F:interleukin-5 receptor binding"/>
    <property type="evidence" value="ECO:0007669"/>
    <property type="project" value="UniProtKB-UniRule"/>
</dbReference>
<feature type="signal peptide" evidence="11">
    <location>
        <begin position="1"/>
        <end position="19"/>
    </location>
</feature>
<reference evidence="12" key="2">
    <citation type="submission" date="2025-08" db="UniProtKB">
        <authorList>
            <consortium name="Ensembl"/>
        </authorList>
    </citation>
    <scope>IDENTIFICATION</scope>
    <source>
        <strain evidence="12">Glennie</strain>
    </source>
</reference>
<dbReference type="GO" id="GO:0038043">
    <property type="term" value="P:interleukin-5-mediated signaling pathway"/>
    <property type="evidence" value="ECO:0000318"/>
    <property type="project" value="GO_Central"/>
</dbReference>
<dbReference type="GeneTree" id="ENSGT00390000016991"/>
<reference evidence="12 13" key="1">
    <citation type="journal article" date="2008" name="Nature">
        <title>Genome analysis of the platypus reveals unique signatures of evolution.</title>
        <authorList>
            <person name="Warren W.C."/>
            <person name="Hillier L.W."/>
            <person name="Marshall Graves J.A."/>
            <person name="Birney E."/>
            <person name="Ponting C.P."/>
            <person name="Grutzner F."/>
            <person name="Belov K."/>
            <person name="Miller W."/>
            <person name="Clarke L."/>
            <person name="Chinwalla A.T."/>
            <person name="Yang S.P."/>
            <person name="Heger A."/>
            <person name="Locke D.P."/>
            <person name="Miethke P."/>
            <person name="Waters P.D."/>
            <person name="Veyrunes F."/>
            <person name="Fulton L."/>
            <person name="Fulton B."/>
            <person name="Graves T."/>
            <person name="Wallis J."/>
            <person name="Puente X.S."/>
            <person name="Lopez-Otin C."/>
            <person name="Ordonez G.R."/>
            <person name="Eichler E.E."/>
            <person name="Chen L."/>
            <person name="Cheng Z."/>
            <person name="Deakin J.E."/>
            <person name="Alsop A."/>
            <person name="Thompson K."/>
            <person name="Kirby P."/>
            <person name="Papenfuss A.T."/>
            <person name="Wakefield M.J."/>
            <person name="Olender T."/>
            <person name="Lancet D."/>
            <person name="Huttley G.A."/>
            <person name="Smit A.F."/>
            <person name="Pask A."/>
            <person name="Temple-Smith P."/>
            <person name="Batzer M.A."/>
            <person name="Walker J.A."/>
            <person name="Konkel M.K."/>
            <person name="Harris R.S."/>
            <person name="Whittington C.M."/>
            <person name="Wong E.S."/>
            <person name="Gemmell N.J."/>
            <person name="Buschiazzo E."/>
            <person name="Vargas Jentzsch I.M."/>
            <person name="Merkel A."/>
            <person name="Schmitz J."/>
            <person name="Zemann A."/>
            <person name="Churakov G."/>
            <person name="Kriegs J.O."/>
            <person name="Brosius J."/>
            <person name="Murchison E.P."/>
            <person name="Sachidanandam R."/>
            <person name="Smith C."/>
            <person name="Hannon G.J."/>
            <person name="Tsend-Ayush E."/>
            <person name="McMillan D."/>
            <person name="Attenborough R."/>
            <person name="Rens W."/>
            <person name="Ferguson-Smith M."/>
            <person name="Lefevre C.M."/>
            <person name="Sharp J.A."/>
            <person name="Nicholas K.R."/>
            <person name="Ray D.A."/>
            <person name="Kube M."/>
            <person name="Reinhardt R."/>
            <person name="Pringle T.H."/>
            <person name="Taylor J."/>
            <person name="Jones R.C."/>
            <person name="Nixon B."/>
            <person name="Dacheux J.L."/>
            <person name="Niwa H."/>
            <person name="Sekita Y."/>
            <person name="Huang X."/>
            <person name="Stark A."/>
            <person name="Kheradpour P."/>
            <person name="Kellis M."/>
            <person name="Flicek P."/>
            <person name="Chen Y."/>
            <person name="Webber C."/>
            <person name="Hardison R."/>
            <person name="Nelson J."/>
            <person name="Hallsworth-Pepin K."/>
            <person name="Delehaunty K."/>
            <person name="Markovic C."/>
            <person name="Minx P."/>
            <person name="Feng Y."/>
            <person name="Kremitzki C."/>
            <person name="Mitreva M."/>
            <person name="Glasscock J."/>
            <person name="Wylie T."/>
            <person name="Wohldmann P."/>
            <person name="Thiru P."/>
            <person name="Nhan M.N."/>
            <person name="Pohl C.S."/>
            <person name="Smith S.M."/>
            <person name="Hou S."/>
            <person name="Nefedov M."/>
            <person name="de Jong P.J."/>
            <person name="Renfree M.B."/>
            <person name="Mardis E.R."/>
            <person name="Wilson R.K."/>
        </authorList>
    </citation>
    <scope>NUCLEOTIDE SEQUENCE [LARGE SCALE GENOMIC DNA]</scope>
    <source>
        <strain evidence="12 13">Glennie</strain>
    </source>
</reference>
<dbReference type="OrthoDB" id="9446172at2759"/>
<comment type="function">
    <text evidence="11">Homodimeric cytokine expressed predominantly by T-lymphocytes and NK cells that plays an important role in the survival, differentiation, and chemotaxis of eosinophils. Acts also on activated and resting B-cells to induce immunoglobulin production, growth, and differentiation. Mechanistically, exerts its biological effects through a receptor composed of IL5RA subunit and the cytokine receptor common subunit beta/CSF2RB. Binding to the receptor leads to activation of various kinases including LYN, SYK and JAK2 and thereby propagates signals through the RAS-MAPK and JAK-STAT5 pathways respectively.</text>
</comment>
<dbReference type="Pfam" id="PF02025">
    <property type="entry name" value="IL5"/>
    <property type="match status" value="1"/>
</dbReference>
<dbReference type="PRINTS" id="PR00432">
    <property type="entry name" value="INTERLEUKIN5"/>
</dbReference>
<dbReference type="AlphaFoldDB" id="A0A6I8P6S9"/>
<dbReference type="InterPro" id="IPR000186">
    <property type="entry name" value="IL-5"/>
</dbReference>
<dbReference type="Proteomes" id="UP000002279">
    <property type="component" value="Chromosome X1"/>
</dbReference>
<dbReference type="SUPFAM" id="SSF47266">
    <property type="entry name" value="4-helical cytokines"/>
    <property type="match status" value="1"/>
</dbReference>
<dbReference type="InterPro" id="IPR009079">
    <property type="entry name" value="4_helix_cytokine-like_core"/>
</dbReference>
<dbReference type="PANTHER" id="PTHR48491">
    <property type="entry name" value="INTERLEUKIN-5"/>
    <property type="match status" value="1"/>
</dbReference>
<keyword evidence="7 11" id="KW-0339">Growth factor</keyword>
<dbReference type="GO" id="GO:0008083">
    <property type="term" value="F:growth factor activity"/>
    <property type="evidence" value="ECO:0007669"/>
    <property type="project" value="UniProtKB-UniRule"/>
</dbReference>
<keyword evidence="13" id="KW-1185">Reference proteome</keyword>
<gene>
    <name evidence="11 12" type="primary">IL5</name>
</gene>
<comment type="similarity">
    <text evidence="2 11">Belongs to the IL-5 family.</text>
</comment>
<dbReference type="PANTHER" id="PTHR48491:SF1">
    <property type="entry name" value="INTERLEUKIN-5"/>
    <property type="match status" value="1"/>
</dbReference>
<name>A0A6I8P6S9_ORNAN</name>
<evidence type="ECO:0000256" key="6">
    <source>
        <dbReference type="ARBA" id="ARBA00022729"/>
    </source>
</evidence>
<evidence type="ECO:0000256" key="10">
    <source>
        <dbReference type="ARBA" id="ARBA00034135"/>
    </source>
</evidence>
<evidence type="ECO:0000313" key="12">
    <source>
        <dbReference type="Ensembl" id="ENSOANP00000049846.1"/>
    </source>
</evidence>
<evidence type="ECO:0000256" key="3">
    <source>
        <dbReference type="ARBA" id="ARBA00019463"/>
    </source>
</evidence>
<dbReference type="GO" id="GO:0005615">
    <property type="term" value="C:extracellular space"/>
    <property type="evidence" value="ECO:0000318"/>
    <property type="project" value="GO_Central"/>
</dbReference>
<comment type="subcellular location">
    <subcellularLocation>
        <location evidence="1 11">Secreted</location>
    </subcellularLocation>
</comment>